<protein>
    <recommendedName>
        <fullName evidence="4">CARDB domain-containing protein</fullName>
    </recommendedName>
</protein>
<sequence>MRADVFSRPPFTCRLIGLSLIALAATGCKTEKDPDQPTLLGAPPTTAYLGVEYYYNWGAYGGESILDYALTNAPSWLALEDTSNKARQGVIMRGVPGFSGGARGEADLGKTENIDIVSTDGRMSGFQPFDIEVKRNVLSLEAPMFAEGQSPEVSDSSRERCALPDLETLGEHDYNIDLYESDGSSNTSKSVTSATNRVFVKVLLDQPSVTRVAVAFELRSEFDANACDDEQTPPHQSCEYSSNNLGRAIIGNDIVARGSGSAFPTDEDGDKLDYITLFQNDQGVYDHGVITLEPGITECYIPLEIIDDKIPEPSELAQLYLTEIRTGIASLGASNTEVRTNLTIQDNEPVVSIETMNGGPRDTLNIGNSGSYRAILSGDREVPVSVRLTQAQGSTARLGTEFAIEQEGVVNATLEFPLGRDEVLFDIRVDDGYTAPDDLNDRFAQLAVDNVYQAGREGFARGASDNLLRLSFNRLFKHLGWIDGFVPTDFTVGHGGRLFVAGYEGNQVQVRVYDQAGDPVGNTVAVATLATAAQPDVFVDVAERRVAEGTTRVTRYEMAVAFSTNEAIGAGDVSGSTNNVVTGLYRLQTGDEYQLRWDELHRIGTSGDDRVRWVGLNAGSGYVVVAGETNGTWIGETAVGGVDAFLARIDSLPDGESLVPTLVWSRQVGSSGDDRVVGGSVSGVSPLLFGSAPVSVDGTAVIGPFFFAGSASGSPTVYQVGEDSSEILKHGFYGDGSVWLIGDAPRDYSVQDKADDDTELMRAPLDNRAGFALGYSTSGAIGTALMAKALNDNASVTLSQGMLFNGDIVIAGNTDGEFAEEVVQPGAGQGILARLNRSDDDVAYRTWRRQLEIGGLKVIRLKNYRDDEIVALVDRNGNREIRVFSPEGESLTSD</sequence>
<feature type="chain" id="PRO_5015393604" description="CARDB domain-containing protein" evidence="1">
    <location>
        <begin position="25"/>
        <end position="894"/>
    </location>
</feature>
<evidence type="ECO:0000256" key="1">
    <source>
        <dbReference type="SAM" id="SignalP"/>
    </source>
</evidence>
<accession>A0A2T1KH26</accession>
<evidence type="ECO:0000313" key="2">
    <source>
        <dbReference type="EMBL" id="PSF09441.1"/>
    </source>
</evidence>
<evidence type="ECO:0008006" key="4">
    <source>
        <dbReference type="Google" id="ProtNLM"/>
    </source>
</evidence>
<reference evidence="2 3" key="1">
    <citation type="submission" date="2018-03" db="EMBL/GenBank/DDBJ databases">
        <title>Marinobacter brunus sp. nov., a marine bacterium of Gamma-proteobacteria isolated from the surface seawater of the South China Sea.</title>
        <authorList>
            <person name="Cheng H."/>
            <person name="Wu Y.-H."/>
            <person name="Xamxidin M."/>
            <person name="Xu X.-W."/>
        </authorList>
    </citation>
    <scope>NUCLEOTIDE SEQUENCE [LARGE SCALE GENOMIC DNA]</scope>
    <source>
        <strain evidence="2 3">JCM 30472</strain>
    </source>
</reference>
<gene>
    <name evidence="2" type="ORF">C7H08_05100</name>
</gene>
<dbReference type="PROSITE" id="PS51257">
    <property type="entry name" value="PROKAR_LIPOPROTEIN"/>
    <property type="match status" value="1"/>
</dbReference>
<proteinExistence type="predicted"/>
<dbReference type="RefSeq" id="WP_106670681.1">
    <property type="nucleotide sequence ID" value="NZ_BMFE01000003.1"/>
</dbReference>
<keyword evidence="3" id="KW-1185">Reference proteome</keyword>
<dbReference type="Gene3D" id="2.60.40.2030">
    <property type="match status" value="1"/>
</dbReference>
<feature type="signal peptide" evidence="1">
    <location>
        <begin position="1"/>
        <end position="24"/>
    </location>
</feature>
<dbReference type="AlphaFoldDB" id="A0A2T1KH26"/>
<dbReference type="EMBL" id="PXNN01000006">
    <property type="protein sequence ID" value="PSF09441.1"/>
    <property type="molecule type" value="Genomic_DNA"/>
</dbReference>
<dbReference type="SUPFAM" id="SSF141072">
    <property type="entry name" value="CalX-like"/>
    <property type="match status" value="1"/>
</dbReference>
<evidence type="ECO:0000313" key="3">
    <source>
        <dbReference type="Proteomes" id="UP000238385"/>
    </source>
</evidence>
<keyword evidence="1" id="KW-0732">Signal</keyword>
<dbReference type="OrthoDB" id="6339802at2"/>
<dbReference type="Proteomes" id="UP000238385">
    <property type="component" value="Unassembled WGS sequence"/>
</dbReference>
<comment type="caution">
    <text evidence="2">The sequence shown here is derived from an EMBL/GenBank/DDBJ whole genome shotgun (WGS) entry which is preliminary data.</text>
</comment>
<organism evidence="2 3">
    <name type="scientific">Marinobacter halophilus</name>
    <dbReference type="NCBI Taxonomy" id="1323740"/>
    <lineage>
        <taxon>Bacteria</taxon>
        <taxon>Pseudomonadati</taxon>
        <taxon>Pseudomonadota</taxon>
        <taxon>Gammaproteobacteria</taxon>
        <taxon>Pseudomonadales</taxon>
        <taxon>Marinobacteraceae</taxon>
        <taxon>Marinobacter</taxon>
    </lineage>
</organism>
<name>A0A2T1KH26_9GAMM</name>
<dbReference type="InterPro" id="IPR038081">
    <property type="entry name" value="CalX-like_sf"/>
</dbReference>